<keyword evidence="2" id="KW-1184">Jasmonic acid signaling pathway</keyword>
<gene>
    <name evidence="5" type="ORF">DVH24_016328</name>
</gene>
<evidence type="ECO:0000256" key="3">
    <source>
        <dbReference type="SAM" id="MobiDB-lite"/>
    </source>
</evidence>
<feature type="domain" description="Tify" evidence="4">
    <location>
        <begin position="139"/>
        <end position="174"/>
    </location>
</feature>
<comment type="subcellular location">
    <subcellularLocation>
        <location evidence="2">Nucleus</location>
    </subcellularLocation>
</comment>
<evidence type="ECO:0000313" key="5">
    <source>
        <dbReference type="EMBL" id="RXH73506.1"/>
    </source>
</evidence>
<dbReference type="OrthoDB" id="1147408at2759"/>
<dbReference type="GO" id="GO:0031347">
    <property type="term" value="P:regulation of defense response"/>
    <property type="evidence" value="ECO:0007669"/>
    <property type="project" value="UniProtKB-UniRule"/>
</dbReference>
<dbReference type="EMBL" id="RDQH01000341">
    <property type="protein sequence ID" value="RXH73506.1"/>
    <property type="molecule type" value="Genomic_DNA"/>
</dbReference>
<dbReference type="AlphaFoldDB" id="A0A498HPX5"/>
<proteinExistence type="inferred from homology"/>
<dbReference type="Pfam" id="PF09425">
    <property type="entry name" value="Jas_motif"/>
    <property type="match status" value="1"/>
</dbReference>
<feature type="compositionally biased region" description="Polar residues" evidence="3">
    <location>
        <begin position="77"/>
        <end position="87"/>
    </location>
</feature>
<comment type="caution">
    <text evidence="5">The sequence shown here is derived from an EMBL/GenBank/DDBJ whole genome shotgun (WGS) entry which is preliminary data.</text>
</comment>
<comment type="domain">
    <text evidence="2">The jas domain is required for interaction with COI1.</text>
</comment>
<dbReference type="InterPro" id="IPR040390">
    <property type="entry name" value="TIFY/JAZ"/>
</dbReference>
<dbReference type="PANTHER" id="PTHR33077">
    <property type="entry name" value="PROTEIN TIFY 4A-RELATED-RELATED"/>
    <property type="match status" value="1"/>
</dbReference>
<keyword evidence="6" id="KW-1185">Reference proteome</keyword>
<dbReference type="STRING" id="3750.A0A498HPX5"/>
<feature type="region of interest" description="Disordered" evidence="3">
    <location>
        <begin position="34"/>
        <end position="59"/>
    </location>
</feature>
<dbReference type="InterPro" id="IPR010399">
    <property type="entry name" value="Tify_dom"/>
</dbReference>
<comment type="similarity">
    <text evidence="1 2">Belongs to the TIFY/JAZ family.</text>
</comment>
<dbReference type="GO" id="GO:2000022">
    <property type="term" value="P:regulation of jasmonic acid mediated signaling pathway"/>
    <property type="evidence" value="ECO:0007669"/>
    <property type="project" value="UniProtKB-UniRule"/>
</dbReference>
<accession>A0A498HPX5</accession>
<name>A0A498HPX5_MALDO</name>
<feature type="compositionally biased region" description="Polar residues" evidence="3">
    <location>
        <begin position="46"/>
        <end position="59"/>
    </location>
</feature>
<reference evidence="5 6" key="1">
    <citation type="submission" date="2018-10" db="EMBL/GenBank/DDBJ databases">
        <title>A high-quality apple genome assembly.</title>
        <authorList>
            <person name="Hu J."/>
        </authorList>
    </citation>
    <scope>NUCLEOTIDE SEQUENCE [LARGE SCALE GENOMIC DNA]</scope>
    <source>
        <strain evidence="6">cv. HFTH1</strain>
        <tissue evidence="5">Young leaf</tissue>
    </source>
</reference>
<dbReference type="GO" id="GO:0005634">
    <property type="term" value="C:nucleus"/>
    <property type="evidence" value="ECO:0007669"/>
    <property type="project" value="UniProtKB-SubCell"/>
</dbReference>
<organism evidence="5 6">
    <name type="scientific">Malus domestica</name>
    <name type="common">Apple</name>
    <name type="synonym">Pyrus malus</name>
    <dbReference type="NCBI Taxonomy" id="3750"/>
    <lineage>
        <taxon>Eukaryota</taxon>
        <taxon>Viridiplantae</taxon>
        <taxon>Streptophyta</taxon>
        <taxon>Embryophyta</taxon>
        <taxon>Tracheophyta</taxon>
        <taxon>Spermatophyta</taxon>
        <taxon>Magnoliopsida</taxon>
        <taxon>eudicotyledons</taxon>
        <taxon>Gunneridae</taxon>
        <taxon>Pentapetalae</taxon>
        <taxon>rosids</taxon>
        <taxon>fabids</taxon>
        <taxon>Rosales</taxon>
        <taxon>Rosaceae</taxon>
        <taxon>Amygdaloideae</taxon>
        <taxon>Maleae</taxon>
        <taxon>Malus</taxon>
    </lineage>
</organism>
<evidence type="ECO:0000256" key="1">
    <source>
        <dbReference type="ARBA" id="ARBA00008614"/>
    </source>
</evidence>
<dbReference type="Proteomes" id="UP000290289">
    <property type="component" value="Chromosome 15"/>
</dbReference>
<feature type="region of interest" description="Disordered" evidence="3">
    <location>
        <begin position="77"/>
        <end position="110"/>
    </location>
</feature>
<comment type="function">
    <text evidence="2">Repressor of jasmonate responses.</text>
</comment>
<dbReference type="Pfam" id="PF06200">
    <property type="entry name" value="tify"/>
    <property type="match status" value="1"/>
</dbReference>
<protein>
    <recommendedName>
        <fullName evidence="2">Protein TIFY</fullName>
    </recommendedName>
    <alternativeName>
        <fullName evidence="2">Jasmonate ZIM domain-containing protein</fullName>
    </alternativeName>
</protein>
<dbReference type="InterPro" id="IPR018467">
    <property type="entry name" value="CCT_CS"/>
</dbReference>
<dbReference type="PROSITE" id="PS51320">
    <property type="entry name" value="TIFY"/>
    <property type="match status" value="1"/>
</dbReference>
<dbReference type="PANTHER" id="PTHR33077:SF102">
    <property type="entry name" value="PROTEIN TIFY"/>
    <property type="match status" value="1"/>
</dbReference>
<evidence type="ECO:0000313" key="6">
    <source>
        <dbReference type="Proteomes" id="UP000290289"/>
    </source>
</evidence>
<sequence>MITKDYFMKTENNNSSDIQEFFEDQKKKNRAIISNAAGFDGEKGASTPNDCQQENSSLKPSNDMSWLFRKYLFTRSHSNSTGKSNTEAESESEIVKRHSSPGPSVPPMLLGSNDFRGDRLSLLERKLLPGLRCGDQSNKTSTTEQLTIFYNGIVHVYDDIPADKAKEILCLASENSSSKPLIRERLKKAPPPLRPQLSVSKLRAGIPMARRHSLQCFLEKRRGRIINKYPYALHPGKQEDNEAFINNQSNENHKISLSPFPSRLGYFYPKLFNQGC</sequence>
<dbReference type="GO" id="GO:0009611">
    <property type="term" value="P:response to wounding"/>
    <property type="evidence" value="ECO:0007669"/>
    <property type="project" value="UniProtKB-UniRule"/>
</dbReference>
<keyword evidence="2" id="KW-0539">Nucleus</keyword>
<evidence type="ECO:0000256" key="2">
    <source>
        <dbReference type="RuleBase" id="RU369065"/>
    </source>
</evidence>
<dbReference type="SMART" id="SM00979">
    <property type="entry name" value="TIFY"/>
    <property type="match status" value="1"/>
</dbReference>
<evidence type="ECO:0000259" key="4">
    <source>
        <dbReference type="PROSITE" id="PS51320"/>
    </source>
</evidence>